<dbReference type="Proteomes" id="UP001289374">
    <property type="component" value="Unassembled WGS sequence"/>
</dbReference>
<comment type="caution">
    <text evidence="3">The sequence shown here is derived from an EMBL/GenBank/DDBJ whole genome shotgun (WGS) entry which is preliminary data.</text>
</comment>
<evidence type="ECO:0000259" key="2">
    <source>
        <dbReference type="PROSITE" id="PS50994"/>
    </source>
</evidence>
<dbReference type="GO" id="GO:0015074">
    <property type="term" value="P:DNA integration"/>
    <property type="evidence" value="ECO:0007669"/>
    <property type="project" value="InterPro"/>
</dbReference>
<reference evidence="3" key="2">
    <citation type="journal article" date="2024" name="Plant">
        <title>Genomic evolution and insights into agronomic trait innovations of Sesamum species.</title>
        <authorList>
            <person name="Miao H."/>
            <person name="Wang L."/>
            <person name="Qu L."/>
            <person name="Liu H."/>
            <person name="Sun Y."/>
            <person name="Le M."/>
            <person name="Wang Q."/>
            <person name="Wei S."/>
            <person name="Zheng Y."/>
            <person name="Lin W."/>
            <person name="Duan Y."/>
            <person name="Cao H."/>
            <person name="Xiong S."/>
            <person name="Wang X."/>
            <person name="Wei L."/>
            <person name="Li C."/>
            <person name="Ma Q."/>
            <person name="Ju M."/>
            <person name="Zhao R."/>
            <person name="Li G."/>
            <person name="Mu C."/>
            <person name="Tian Q."/>
            <person name="Mei H."/>
            <person name="Zhang T."/>
            <person name="Gao T."/>
            <person name="Zhang H."/>
        </authorList>
    </citation>
    <scope>NUCLEOTIDE SEQUENCE</scope>
    <source>
        <strain evidence="3">K16</strain>
    </source>
</reference>
<evidence type="ECO:0000313" key="4">
    <source>
        <dbReference type="Proteomes" id="UP001289374"/>
    </source>
</evidence>
<keyword evidence="4" id="KW-1185">Reference proteome</keyword>
<dbReference type="PROSITE" id="PS50994">
    <property type="entry name" value="INTEGRASE"/>
    <property type="match status" value="1"/>
</dbReference>
<accession>A0AAE1XAF8</accession>
<proteinExistence type="predicted"/>
<dbReference type="SUPFAM" id="SSF56672">
    <property type="entry name" value="DNA/RNA polymerases"/>
    <property type="match status" value="1"/>
</dbReference>
<dbReference type="Gene3D" id="3.30.70.270">
    <property type="match status" value="1"/>
</dbReference>
<feature type="domain" description="Reverse transcriptase" evidence="1">
    <location>
        <begin position="1"/>
        <end position="116"/>
    </location>
</feature>
<dbReference type="InterPro" id="IPR050951">
    <property type="entry name" value="Retrovirus_Pol_polyprotein"/>
</dbReference>
<dbReference type="Pfam" id="PF17921">
    <property type="entry name" value="Integrase_H2C2"/>
    <property type="match status" value="1"/>
</dbReference>
<dbReference type="Gene3D" id="3.30.420.10">
    <property type="entry name" value="Ribonuclease H-like superfamily/Ribonuclease H"/>
    <property type="match status" value="2"/>
</dbReference>
<dbReference type="AlphaFoldDB" id="A0AAE1XAF8"/>
<dbReference type="SUPFAM" id="SSF53098">
    <property type="entry name" value="Ribonuclease H-like"/>
    <property type="match status" value="1"/>
</dbReference>
<organism evidence="3 4">
    <name type="scientific">Sesamum angolense</name>
    <dbReference type="NCBI Taxonomy" id="2727404"/>
    <lineage>
        <taxon>Eukaryota</taxon>
        <taxon>Viridiplantae</taxon>
        <taxon>Streptophyta</taxon>
        <taxon>Embryophyta</taxon>
        <taxon>Tracheophyta</taxon>
        <taxon>Spermatophyta</taxon>
        <taxon>Magnoliopsida</taxon>
        <taxon>eudicotyledons</taxon>
        <taxon>Gunneridae</taxon>
        <taxon>Pentapetalae</taxon>
        <taxon>asterids</taxon>
        <taxon>lamiids</taxon>
        <taxon>Lamiales</taxon>
        <taxon>Pedaliaceae</taxon>
        <taxon>Sesamum</taxon>
    </lineage>
</organism>
<feature type="domain" description="Integrase catalytic" evidence="2">
    <location>
        <begin position="348"/>
        <end position="428"/>
    </location>
</feature>
<dbReference type="Pfam" id="PF13456">
    <property type="entry name" value="RVT_3"/>
    <property type="match status" value="1"/>
</dbReference>
<dbReference type="GO" id="GO:0004523">
    <property type="term" value="F:RNA-DNA hybrid ribonuclease activity"/>
    <property type="evidence" value="ECO:0007669"/>
    <property type="project" value="InterPro"/>
</dbReference>
<dbReference type="PANTHER" id="PTHR37984:SF5">
    <property type="entry name" value="PROTEIN NYNRIN-LIKE"/>
    <property type="match status" value="1"/>
</dbReference>
<protein>
    <submittedName>
        <fullName evidence="3">Retrovirus-related Pol polyprotein from transposon</fullName>
    </submittedName>
</protein>
<dbReference type="InterPro" id="IPR043128">
    <property type="entry name" value="Rev_trsase/Diguanyl_cyclase"/>
</dbReference>
<dbReference type="InterPro" id="IPR012337">
    <property type="entry name" value="RNaseH-like_sf"/>
</dbReference>
<dbReference type="PANTHER" id="PTHR37984">
    <property type="entry name" value="PROTEIN CBG26694"/>
    <property type="match status" value="1"/>
</dbReference>
<dbReference type="InterPro" id="IPR036397">
    <property type="entry name" value="RNaseH_sf"/>
</dbReference>
<dbReference type="CDD" id="cd01647">
    <property type="entry name" value="RT_LTR"/>
    <property type="match status" value="1"/>
</dbReference>
<dbReference type="Gene3D" id="3.10.10.10">
    <property type="entry name" value="HIV Type 1 Reverse Transcriptase, subunit A, domain 1"/>
    <property type="match status" value="1"/>
</dbReference>
<dbReference type="InterPro" id="IPR043502">
    <property type="entry name" value="DNA/RNA_pol_sf"/>
</dbReference>
<reference evidence="3" key="1">
    <citation type="submission" date="2020-06" db="EMBL/GenBank/DDBJ databases">
        <authorList>
            <person name="Li T."/>
            <person name="Hu X."/>
            <person name="Zhang T."/>
            <person name="Song X."/>
            <person name="Zhang H."/>
            <person name="Dai N."/>
            <person name="Sheng W."/>
            <person name="Hou X."/>
            <person name="Wei L."/>
        </authorList>
    </citation>
    <scope>NUCLEOTIDE SEQUENCE</scope>
    <source>
        <strain evidence="3">K16</strain>
        <tissue evidence="3">Leaf</tissue>
    </source>
</reference>
<evidence type="ECO:0000259" key="1">
    <source>
        <dbReference type="PROSITE" id="PS50878"/>
    </source>
</evidence>
<dbReference type="Pfam" id="PF00078">
    <property type="entry name" value="RVT_1"/>
    <property type="match status" value="1"/>
</dbReference>
<dbReference type="GO" id="GO:0003676">
    <property type="term" value="F:nucleic acid binding"/>
    <property type="evidence" value="ECO:0007669"/>
    <property type="project" value="InterPro"/>
</dbReference>
<dbReference type="EMBL" id="JACGWL010000002">
    <property type="protein sequence ID" value="KAK4407729.1"/>
    <property type="molecule type" value="Genomic_DNA"/>
</dbReference>
<dbReference type="InterPro" id="IPR002156">
    <property type="entry name" value="RNaseH_domain"/>
</dbReference>
<gene>
    <name evidence="3" type="ORF">Sango_0353900</name>
</gene>
<name>A0AAE1XAF8_9LAMI</name>
<sequence>MMDASQGYHQVMLAPGDHERVSFITSDGTFYYVAMPFGLKNVGVTYQRLVDKIFRPQLGRNIEVYVDDILVKSKEARNHVEDLEEAFAVIRKYRLKLNPRKCAFGVSGGRFLGFMRPRSSALCCYEKKMVLRYPFTTRSHNQYSPEASPRQTRSIGAISKVGNRTEQIRHLVSTLNDHQDGSSTTQGSGVGIVITSPQGEDMEFAIKFYFKASNNEVKYEALVLGMRMAQDAGALHLLAYSNSKLIVKQVSEEYEAKEYSMDERYTRNPSQTPCSVAYPKKQGLHVLKDIHDGYCGSHIGTWTLANKALQAGYFWPTMKQDARWLVNKYVKCQKHATLIYQPAKPLNIMLSPCSFSQWGMDIVGPFLLATRQRKFLQVSINYFTKWVKMKPLARITKGKVMKFVWKNIICRFALFREIISDNGRQFQG</sequence>
<dbReference type="PROSITE" id="PS50878">
    <property type="entry name" value="RT_POL"/>
    <property type="match status" value="1"/>
</dbReference>
<dbReference type="InterPro" id="IPR001584">
    <property type="entry name" value="Integrase_cat-core"/>
</dbReference>
<dbReference type="InterPro" id="IPR000477">
    <property type="entry name" value="RT_dom"/>
</dbReference>
<dbReference type="InterPro" id="IPR041588">
    <property type="entry name" value="Integrase_H2C2"/>
</dbReference>
<evidence type="ECO:0000313" key="3">
    <source>
        <dbReference type="EMBL" id="KAK4407729.1"/>
    </source>
</evidence>